<feature type="non-terminal residue" evidence="5">
    <location>
        <position position="1"/>
    </location>
</feature>
<keyword evidence="2" id="KW-0677">Repeat</keyword>
<dbReference type="NCBIfam" id="TIGR03804">
    <property type="entry name" value="para_beta_helix"/>
    <property type="match status" value="1"/>
</dbReference>
<evidence type="ECO:0000259" key="4">
    <source>
        <dbReference type="Pfam" id="PF13229"/>
    </source>
</evidence>
<dbReference type="InterPro" id="IPR039448">
    <property type="entry name" value="Beta_helix"/>
</dbReference>
<proteinExistence type="predicted"/>
<comment type="caution">
    <text evidence="5">The sequence shown here is derived from an EMBL/GenBank/DDBJ whole genome shotgun (WGS) entry which is preliminary data.</text>
</comment>
<dbReference type="EMBL" id="LGGN01000309">
    <property type="protein sequence ID" value="KUK76075.1"/>
    <property type="molecule type" value="Genomic_DNA"/>
</dbReference>
<accession>A0A124FWV8</accession>
<evidence type="ECO:0000256" key="3">
    <source>
        <dbReference type="ARBA" id="ARBA00022786"/>
    </source>
</evidence>
<evidence type="ECO:0000313" key="5">
    <source>
        <dbReference type="EMBL" id="KUK76075.1"/>
    </source>
</evidence>
<gene>
    <name evidence="5" type="ORF">XD92_1371</name>
</gene>
<feature type="domain" description="Right handed beta helix" evidence="4">
    <location>
        <begin position="663"/>
        <end position="771"/>
    </location>
</feature>
<evidence type="ECO:0000256" key="2">
    <source>
        <dbReference type="ARBA" id="ARBA00022737"/>
    </source>
</evidence>
<dbReference type="PANTHER" id="PTHR22990">
    <property type="entry name" value="F-BOX ONLY PROTEIN"/>
    <property type="match status" value="1"/>
</dbReference>
<feature type="domain" description="Right handed beta helix" evidence="4">
    <location>
        <begin position="199"/>
        <end position="312"/>
    </location>
</feature>
<dbReference type="InterPro" id="IPR051550">
    <property type="entry name" value="SCF-Subunits/Alg-Epimerases"/>
</dbReference>
<dbReference type="PANTHER" id="PTHR22990:SF15">
    <property type="entry name" value="F-BOX ONLY PROTEIN 10"/>
    <property type="match status" value="1"/>
</dbReference>
<dbReference type="SMART" id="SM00710">
    <property type="entry name" value="PbH1"/>
    <property type="match status" value="10"/>
</dbReference>
<dbReference type="Proteomes" id="UP000053860">
    <property type="component" value="Unassembled WGS sequence"/>
</dbReference>
<dbReference type="SUPFAM" id="SSF51126">
    <property type="entry name" value="Pectin lyase-like"/>
    <property type="match status" value="3"/>
</dbReference>
<dbReference type="InterPro" id="IPR011050">
    <property type="entry name" value="Pectin_lyase_fold/virulence"/>
</dbReference>
<dbReference type="AlphaFoldDB" id="A0A124FWV8"/>
<dbReference type="Pfam" id="PF13229">
    <property type="entry name" value="Beta_helix"/>
    <property type="match status" value="3"/>
</dbReference>
<keyword evidence="3" id="KW-0833">Ubl conjugation pathway</keyword>
<dbReference type="InterPro" id="IPR006626">
    <property type="entry name" value="PbH1"/>
</dbReference>
<sequence>SSSKWSGKNGLTWKDGASGTISNSLVEKSLTNGIAILNASLPTVSGNAIKHSTQYAVYLSGNSPAIFINSTVIGNTFNGIGVYGTMASATWFADLPYIITQYLILESTIALSLQPGTVVKFQPNTSLSVRGTLDATGTETSPILFTSIKDDEYGGDTNNNGAATKPSAGDWGTLYFADTSSDTLSNLIYVKVRYGGASFNYGTGTSTANLTYDSASTAIDHSVFEYSAAYGIQLINASSPSITNSQFSDNLNHGIWLSAASSPDFSECLFVRNSGYAIYQAASSRATYSGCYAAGNLYNGIGVTGSLNANVTWGNNLPYIVIGTVTLEINTTLTLQSELVIKFQSGAKMVINGQLLSQSVESHPVFMTSIHDDSIGGDTNNNGTATSPAKGDWDSVSFTGTSGTSSFTYVVMRYGGSSSGTGMLYFNGGSPSSTSPLVIQGSLYRGVYCVNASPYLEYASITENAVGFYNGTNGYPTVMYSNIYGNTSYGIQNANTTFTMMATNNWWGSASGPTHSSNPGGTGDAVSSYVNFTPFESNPIGQLPGMLPAPWPAPNPTTVSGTITANTTWGLANSPFLVTGTVTVNPGVILTIEPGVVVKFQTGSSLVVNGALNAIGTTENRITFTSIKDDNVGGDSNYDGTATWPRPGDWVSIAIGPSSIDSLTKLQNTIVRYGGGSGAVQTDAASPTISGNLVTQNSSYGLRIINTSAPNTSTNYILDNLGGGIKLETTSSPVISDSQFWGNNGYAVYMDSTCYPQLSENTAYYNTVNGVRNAGTVSFNQTWSADLPYVIDSTITIAAGATLTLEPGTILKFNRGAVGITVDGALAADGTETAAI</sequence>
<dbReference type="Gene3D" id="2.160.20.10">
    <property type="entry name" value="Single-stranded right-handed beta-helix, Pectin lyase-like"/>
    <property type="match status" value="3"/>
</dbReference>
<organism evidence="5 6">
    <name type="scientific">Proteiniphilum acetatigenes</name>
    <dbReference type="NCBI Taxonomy" id="294710"/>
    <lineage>
        <taxon>Bacteria</taxon>
        <taxon>Pseudomonadati</taxon>
        <taxon>Bacteroidota</taxon>
        <taxon>Bacteroidia</taxon>
        <taxon>Bacteroidales</taxon>
        <taxon>Dysgonomonadaceae</taxon>
        <taxon>Proteiniphilum</taxon>
    </lineage>
</organism>
<comment type="pathway">
    <text evidence="1">Protein modification; protein ubiquitination.</text>
</comment>
<evidence type="ECO:0000313" key="6">
    <source>
        <dbReference type="Proteomes" id="UP000053860"/>
    </source>
</evidence>
<dbReference type="InterPro" id="IPR012334">
    <property type="entry name" value="Pectin_lyas_fold"/>
</dbReference>
<feature type="domain" description="Right handed beta helix" evidence="4">
    <location>
        <begin position="5"/>
        <end position="84"/>
    </location>
</feature>
<feature type="non-terminal residue" evidence="5">
    <location>
        <position position="836"/>
    </location>
</feature>
<name>A0A124FWV8_9BACT</name>
<dbReference type="InterPro" id="IPR022441">
    <property type="entry name" value="Para_beta_helix_rpt-2"/>
</dbReference>
<evidence type="ECO:0000256" key="1">
    <source>
        <dbReference type="ARBA" id="ARBA00004906"/>
    </source>
</evidence>
<protein>
    <submittedName>
        <fullName evidence="5">Parallel beta-helix repeat protein</fullName>
    </submittedName>
</protein>
<reference evidence="6" key="1">
    <citation type="journal article" date="2015" name="MBio">
        <title>Genome-Resolved Metagenomic Analysis Reveals Roles for Candidate Phyla and Other Microbial Community Members in Biogeochemical Transformations in Oil Reservoirs.</title>
        <authorList>
            <person name="Hu P."/>
            <person name="Tom L."/>
            <person name="Singh A."/>
            <person name="Thomas B.C."/>
            <person name="Baker B.J."/>
            <person name="Piceno Y.M."/>
            <person name="Andersen G.L."/>
            <person name="Banfield J.F."/>
        </authorList>
    </citation>
    <scope>NUCLEOTIDE SEQUENCE [LARGE SCALE GENOMIC DNA]</scope>
</reference>